<keyword evidence="5" id="KW-1185">Reference proteome</keyword>
<evidence type="ECO:0000313" key="4">
    <source>
        <dbReference type="EMBL" id="EXJ53690.1"/>
    </source>
</evidence>
<evidence type="ECO:0000256" key="2">
    <source>
        <dbReference type="SAM" id="MobiDB-lite"/>
    </source>
</evidence>
<dbReference type="InterPro" id="IPR013087">
    <property type="entry name" value="Znf_C2H2_type"/>
</dbReference>
<evidence type="ECO:0000256" key="1">
    <source>
        <dbReference type="PROSITE-ProRule" id="PRU00042"/>
    </source>
</evidence>
<dbReference type="Proteomes" id="UP000019471">
    <property type="component" value="Unassembled WGS sequence"/>
</dbReference>
<protein>
    <recommendedName>
        <fullName evidence="3">C2H2-type domain-containing protein</fullName>
    </recommendedName>
</protein>
<dbReference type="eggNOG" id="ENOG502SNWP">
    <property type="taxonomic scope" value="Eukaryota"/>
</dbReference>
<dbReference type="GeneID" id="19197731"/>
<keyword evidence="1" id="KW-0862">Zinc</keyword>
<name>W9VKY3_9EURO</name>
<organism evidence="4 5">
    <name type="scientific">Cladophialophora psammophila CBS 110553</name>
    <dbReference type="NCBI Taxonomy" id="1182543"/>
    <lineage>
        <taxon>Eukaryota</taxon>
        <taxon>Fungi</taxon>
        <taxon>Dikarya</taxon>
        <taxon>Ascomycota</taxon>
        <taxon>Pezizomycotina</taxon>
        <taxon>Eurotiomycetes</taxon>
        <taxon>Chaetothyriomycetidae</taxon>
        <taxon>Chaetothyriales</taxon>
        <taxon>Herpotrichiellaceae</taxon>
        <taxon>Cladophialophora</taxon>
    </lineage>
</organism>
<comment type="caution">
    <text evidence="4">The sequence shown here is derived from an EMBL/GenBank/DDBJ whole genome shotgun (WGS) entry which is preliminary data.</text>
</comment>
<reference evidence="4 5" key="1">
    <citation type="submission" date="2013-03" db="EMBL/GenBank/DDBJ databases">
        <title>The Genome Sequence of Cladophialophora psammophila CBS 110553.</title>
        <authorList>
            <consortium name="The Broad Institute Genomics Platform"/>
            <person name="Cuomo C."/>
            <person name="de Hoog S."/>
            <person name="Gorbushina A."/>
            <person name="Walker B."/>
            <person name="Young S.K."/>
            <person name="Zeng Q."/>
            <person name="Gargeya S."/>
            <person name="Fitzgerald M."/>
            <person name="Haas B."/>
            <person name="Abouelleil A."/>
            <person name="Allen A.W."/>
            <person name="Alvarado L."/>
            <person name="Arachchi H.M."/>
            <person name="Berlin A.M."/>
            <person name="Chapman S.B."/>
            <person name="Gainer-Dewar J."/>
            <person name="Goldberg J."/>
            <person name="Griggs A."/>
            <person name="Gujja S."/>
            <person name="Hansen M."/>
            <person name="Howarth C."/>
            <person name="Imamovic A."/>
            <person name="Ireland A."/>
            <person name="Larimer J."/>
            <person name="McCowan C."/>
            <person name="Murphy C."/>
            <person name="Pearson M."/>
            <person name="Poon T.W."/>
            <person name="Priest M."/>
            <person name="Roberts A."/>
            <person name="Saif S."/>
            <person name="Shea T."/>
            <person name="Sisk P."/>
            <person name="Sykes S."/>
            <person name="Wortman J."/>
            <person name="Nusbaum C."/>
            <person name="Birren B."/>
        </authorList>
    </citation>
    <scope>NUCLEOTIDE SEQUENCE [LARGE SCALE GENOMIC DNA]</scope>
    <source>
        <strain evidence="4 5">CBS 110553</strain>
    </source>
</reference>
<dbReference type="GO" id="GO:0006357">
    <property type="term" value="P:regulation of transcription by RNA polymerase II"/>
    <property type="evidence" value="ECO:0007669"/>
    <property type="project" value="TreeGrafter"/>
</dbReference>
<evidence type="ECO:0000313" key="5">
    <source>
        <dbReference type="Proteomes" id="UP000019471"/>
    </source>
</evidence>
<dbReference type="PROSITE" id="PS50157">
    <property type="entry name" value="ZINC_FINGER_C2H2_2"/>
    <property type="match status" value="1"/>
</dbReference>
<dbReference type="InterPro" id="IPR059095">
    <property type="entry name" value="Znf_C2H2_17_2nd"/>
</dbReference>
<dbReference type="RefSeq" id="XP_007751804.1">
    <property type="nucleotide sequence ID" value="XM_007753614.1"/>
</dbReference>
<dbReference type="EMBL" id="AMGX01000041">
    <property type="protein sequence ID" value="EXJ53690.1"/>
    <property type="molecule type" value="Genomic_DNA"/>
</dbReference>
<dbReference type="OrthoDB" id="5305647at2759"/>
<dbReference type="HOGENOM" id="CLU_036929_2_0_1"/>
<sequence>MANENVPPPQPVPTGIPVLRHDRRAPPRNDKGQIFCDHVDCGDRTKIFWRLCDWSRHIDTHQRPYKCYEPGCELILGFTYNGGLLRHYREVHKMHATTQPLFCPFEECPRSSGRGFTRKSNLDDHRRRIHKVGAPPPSRAAASHSQPRTRRRRRRESIAVANKLSGDEDIAESQLDRALRVEIRNKDDYIRKQAAEIEQKDEYILMQAAEIRRLRYLCALQ</sequence>
<dbReference type="GO" id="GO:0005634">
    <property type="term" value="C:nucleus"/>
    <property type="evidence" value="ECO:0007669"/>
    <property type="project" value="TreeGrafter"/>
</dbReference>
<dbReference type="SMART" id="SM00355">
    <property type="entry name" value="ZnF_C2H2"/>
    <property type="match status" value="3"/>
</dbReference>
<dbReference type="PANTHER" id="PTHR46179">
    <property type="entry name" value="ZINC FINGER PROTEIN"/>
    <property type="match status" value="1"/>
</dbReference>
<dbReference type="Gene3D" id="3.30.160.60">
    <property type="entry name" value="Classic Zinc Finger"/>
    <property type="match status" value="2"/>
</dbReference>
<dbReference type="Pfam" id="PF26176">
    <property type="entry name" value="zf_C2H2_17_2"/>
    <property type="match status" value="1"/>
</dbReference>
<dbReference type="AlphaFoldDB" id="W9VKY3"/>
<feature type="region of interest" description="Disordered" evidence="2">
    <location>
        <begin position="1"/>
        <end position="26"/>
    </location>
</feature>
<feature type="region of interest" description="Disordered" evidence="2">
    <location>
        <begin position="129"/>
        <end position="155"/>
    </location>
</feature>
<evidence type="ECO:0000259" key="3">
    <source>
        <dbReference type="PROSITE" id="PS50157"/>
    </source>
</evidence>
<keyword evidence="1" id="KW-0479">Metal-binding</keyword>
<proteinExistence type="predicted"/>
<feature type="compositionally biased region" description="Pro residues" evidence="2">
    <location>
        <begin position="1"/>
        <end position="14"/>
    </location>
</feature>
<accession>W9VKY3</accession>
<gene>
    <name evidence="4" type="ORF">A1O5_13045</name>
</gene>
<dbReference type="PANTHER" id="PTHR46179:SF24">
    <property type="entry name" value="C2H2-TYPE DOMAIN-CONTAINING PROTEIN"/>
    <property type="match status" value="1"/>
</dbReference>
<dbReference type="InterPro" id="IPR051061">
    <property type="entry name" value="Zinc_finger_trans_reg"/>
</dbReference>
<keyword evidence="1" id="KW-0863">Zinc-finger</keyword>
<feature type="domain" description="C2H2-type" evidence="3">
    <location>
        <begin position="106"/>
        <end position="135"/>
    </location>
</feature>
<dbReference type="GO" id="GO:0008270">
    <property type="term" value="F:zinc ion binding"/>
    <property type="evidence" value="ECO:0007669"/>
    <property type="project" value="UniProtKB-KW"/>
</dbReference>